<keyword evidence="10 13" id="KW-0472">Membrane</keyword>
<keyword evidence="9 13" id="KW-1133">Transmembrane helix</keyword>
<keyword evidence="4 13" id="KW-0813">Transport</keyword>
<keyword evidence="14" id="KW-0282">Flagellum</keyword>
<dbReference type="Gene3D" id="3.40.1690.10">
    <property type="entry name" value="secretion proteins EscU"/>
    <property type="match status" value="1"/>
</dbReference>
<dbReference type="GeneID" id="93876484"/>
<dbReference type="KEGG" id="tpp:TPASS_0715"/>
<dbReference type="SMR" id="A0A0H3BL67"/>
<keyword evidence="7 13" id="KW-1005">Bacterial flagellum biogenesis</keyword>
<feature type="transmembrane region" description="Helical" evidence="13">
    <location>
        <begin position="212"/>
        <end position="230"/>
    </location>
</feature>
<dbReference type="PANTHER" id="PTHR30531:SF12">
    <property type="entry name" value="FLAGELLAR BIOSYNTHETIC PROTEIN FLHB"/>
    <property type="match status" value="1"/>
</dbReference>
<evidence type="ECO:0000256" key="9">
    <source>
        <dbReference type="ARBA" id="ARBA00022989"/>
    </source>
</evidence>
<proteinExistence type="inferred from homology"/>
<evidence type="ECO:0000256" key="3">
    <source>
        <dbReference type="ARBA" id="ARBA00021622"/>
    </source>
</evidence>
<keyword evidence="11 13" id="KW-1006">Bacterial flagellum protein export</keyword>
<comment type="similarity">
    <text evidence="2 13">Belongs to the type III secretion exporter family.</text>
</comment>
<dbReference type="PATRIC" id="fig|455434.6.peg.706"/>
<evidence type="ECO:0000256" key="10">
    <source>
        <dbReference type="ARBA" id="ARBA00023136"/>
    </source>
</evidence>
<evidence type="ECO:0000256" key="13">
    <source>
        <dbReference type="RuleBase" id="RU364091"/>
    </source>
</evidence>
<dbReference type="Proteomes" id="UP000001202">
    <property type="component" value="Chromosome"/>
</dbReference>
<dbReference type="AlphaFoldDB" id="A0A0H3BL67"/>
<accession>A0A0H3BL67</accession>
<evidence type="ECO:0000256" key="4">
    <source>
        <dbReference type="ARBA" id="ARBA00022448"/>
    </source>
</evidence>
<sequence>MIEQEGTFPLPLFIIDLQWFAAEDEGRSEDPTETKLRKAREEGRVPKSQDLNGAFVMLFTSTSLFLLAPFILRECIGVLRFFFTRATTASIQNTGWFFVFVRYFMKLALPISFVALVSGVAANIVQNKTVLFSVKSIRPQFKKISPDVIRFFKRSFFSTEGLFNLLKSLIKITAIFFVSYFTIRNDLFMFVSLLGVSLTQSIFYITSLAGKVLLEVSLLLVVFSLPDYFFQRRQFIDSLKMSRQEVKEELKEQEGDPLVRSYVRKQMQSLVRESARNTTDADVVITNPTHFAVAVQYEPAYMTAPTVVAKGSDGTAYRIKRLAKEAGILIEENKPLARALYTQVAIGREVPYEYFNALVLIFTKLDKFKTHAQRKR</sequence>
<gene>
    <name evidence="13 14" type="primary">flhB</name>
    <name evidence="14" type="ordered locus">TPASS_0715</name>
</gene>
<dbReference type="GO" id="GO:0005886">
    <property type="term" value="C:plasma membrane"/>
    <property type="evidence" value="ECO:0007669"/>
    <property type="project" value="UniProtKB-SubCell"/>
</dbReference>
<evidence type="ECO:0000256" key="2">
    <source>
        <dbReference type="ARBA" id="ARBA00010690"/>
    </source>
</evidence>
<feature type="transmembrane region" description="Helical" evidence="13">
    <location>
        <begin position="107"/>
        <end position="125"/>
    </location>
</feature>
<reference evidence="14 15" key="1">
    <citation type="journal article" date="2008" name="BMC Microbiol.">
        <title>Complete genome sequence of Treponema pallidum ssp. pallidum strain SS14 determined with oligonucleotide arrays.</title>
        <authorList>
            <person name="Matejkova P."/>
            <person name="Strouhal M."/>
            <person name="Smajs D."/>
            <person name="Norris S.J."/>
            <person name="Palzkill T."/>
            <person name="Petrosino J.F."/>
            <person name="Sodergren E."/>
            <person name="Norton J.E."/>
            <person name="Singh J."/>
            <person name="Richmond T.A."/>
            <person name="Molla M.N."/>
            <person name="Albert T.J."/>
            <person name="Weinstock G.M."/>
        </authorList>
    </citation>
    <scope>NUCLEOTIDE SEQUENCE [LARGE SCALE GENOMIC DNA]</scope>
    <source>
        <strain evidence="14 15">SS14</strain>
    </source>
</reference>
<keyword evidence="14" id="KW-0969">Cilium</keyword>
<dbReference type="PANTHER" id="PTHR30531">
    <property type="entry name" value="FLAGELLAR BIOSYNTHETIC PROTEIN FLHB"/>
    <property type="match status" value="1"/>
</dbReference>
<evidence type="ECO:0000256" key="1">
    <source>
        <dbReference type="ARBA" id="ARBA00004651"/>
    </source>
</evidence>
<evidence type="ECO:0000256" key="7">
    <source>
        <dbReference type="ARBA" id="ARBA00022795"/>
    </source>
</evidence>
<keyword evidence="5 13" id="KW-1003">Cell membrane</keyword>
<evidence type="ECO:0000256" key="5">
    <source>
        <dbReference type="ARBA" id="ARBA00022475"/>
    </source>
</evidence>
<evidence type="ECO:0000313" key="14">
    <source>
        <dbReference type="EMBL" id="ACD71133.1"/>
    </source>
</evidence>
<dbReference type="EMBL" id="CP000805">
    <property type="protein sequence ID" value="ACD71133.1"/>
    <property type="molecule type" value="Genomic_DNA"/>
</dbReference>
<dbReference type="Pfam" id="PF01312">
    <property type="entry name" value="Bac_export_2"/>
    <property type="match status" value="1"/>
</dbReference>
<keyword evidence="14" id="KW-0966">Cell projection</keyword>
<dbReference type="NCBIfam" id="TIGR00328">
    <property type="entry name" value="flhB"/>
    <property type="match status" value="1"/>
</dbReference>
<evidence type="ECO:0000313" key="15">
    <source>
        <dbReference type="Proteomes" id="UP000001202"/>
    </source>
</evidence>
<feature type="transmembrane region" description="Helical" evidence="13">
    <location>
        <begin position="161"/>
        <end position="180"/>
    </location>
</feature>
<evidence type="ECO:0000256" key="6">
    <source>
        <dbReference type="ARBA" id="ARBA00022692"/>
    </source>
</evidence>
<dbReference type="PRINTS" id="PR00950">
    <property type="entry name" value="TYPE3IMSPROT"/>
</dbReference>
<keyword evidence="8 13" id="KW-0653">Protein transport</keyword>
<dbReference type="GO" id="GO:0009306">
    <property type="term" value="P:protein secretion"/>
    <property type="evidence" value="ECO:0007669"/>
    <property type="project" value="InterPro"/>
</dbReference>
<evidence type="ECO:0000256" key="8">
    <source>
        <dbReference type="ARBA" id="ARBA00022927"/>
    </source>
</evidence>
<feature type="transmembrane region" description="Helical" evidence="13">
    <location>
        <begin position="54"/>
        <end position="72"/>
    </location>
</feature>
<dbReference type="GO" id="GO:0044780">
    <property type="term" value="P:bacterial-type flagellum assembly"/>
    <property type="evidence" value="ECO:0007669"/>
    <property type="project" value="InterPro"/>
</dbReference>
<protein>
    <recommendedName>
        <fullName evidence="3 13">Flagellar biosynthetic protein FlhB</fullName>
    </recommendedName>
</protein>
<dbReference type="InterPro" id="IPR006135">
    <property type="entry name" value="T3SS_substrate_exporter"/>
</dbReference>
<evidence type="ECO:0000256" key="11">
    <source>
        <dbReference type="ARBA" id="ARBA00023225"/>
    </source>
</evidence>
<dbReference type="RefSeq" id="WP_010882160.1">
    <property type="nucleotide sequence ID" value="NC_010741.1"/>
</dbReference>
<comment type="subcellular location">
    <subcellularLocation>
        <location evidence="1">Cell membrane</location>
        <topology evidence="1">Multi-pass membrane protein</topology>
    </subcellularLocation>
</comment>
<name>A0A0H3BL67_TREPS</name>
<dbReference type="SUPFAM" id="SSF160544">
    <property type="entry name" value="EscU C-terminal domain-like"/>
    <property type="match status" value="1"/>
</dbReference>
<comment type="function">
    <text evidence="12 13">Required for formation of the rod structure in the basal body of the flagellar apparatus. Together with FliI and FliH, may constitute the export apparatus of flagellin.</text>
</comment>
<dbReference type="InterPro" id="IPR006136">
    <property type="entry name" value="FlhB"/>
</dbReference>
<keyword evidence="6 13" id="KW-0812">Transmembrane</keyword>
<dbReference type="InterPro" id="IPR029025">
    <property type="entry name" value="T3SS_substrate_exporter_C"/>
</dbReference>
<evidence type="ECO:0000256" key="12">
    <source>
        <dbReference type="ARBA" id="ARBA00025078"/>
    </source>
</evidence>
<organism evidence="14 15">
    <name type="scientific">Treponema pallidum subsp. pallidum (strain SS14)</name>
    <dbReference type="NCBI Taxonomy" id="455434"/>
    <lineage>
        <taxon>Bacteria</taxon>
        <taxon>Pseudomonadati</taxon>
        <taxon>Spirochaetota</taxon>
        <taxon>Spirochaetia</taxon>
        <taxon>Spirochaetales</taxon>
        <taxon>Treponemataceae</taxon>
        <taxon>Treponema</taxon>
    </lineage>
</organism>